<dbReference type="InterPro" id="IPR018244">
    <property type="entry name" value="Allrgn_V5/Tpx1_CS"/>
</dbReference>
<dbReference type="GO" id="GO:0005576">
    <property type="term" value="C:extracellular region"/>
    <property type="evidence" value="ECO:0007669"/>
    <property type="project" value="InterPro"/>
</dbReference>
<evidence type="ECO:0000313" key="4">
    <source>
        <dbReference type="EMBL" id="KAK0534844.1"/>
    </source>
</evidence>
<dbReference type="EMBL" id="JAPDMQ010000108">
    <property type="protein sequence ID" value="KAK0534844.1"/>
    <property type="molecule type" value="Genomic_DNA"/>
</dbReference>
<feature type="chain" id="PRO_5042985797" evidence="2">
    <location>
        <begin position="25"/>
        <end position="401"/>
    </location>
</feature>
<gene>
    <name evidence="4" type="primary">PRY1_2</name>
    <name evidence="4" type="ORF">OC842_002514</name>
</gene>
<protein>
    <submittedName>
        <fullName evidence="4">Sterol-binding protein</fullName>
    </submittedName>
</protein>
<feature type="region of interest" description="Disordered" evidence="1">
    <location>
        <begin position="204"/>
        <end position="234"/>
    </location>
</feature>
<dbReference type="Proteomes" id="UP001176521">
    <property type="component" value="Unassembled WGS sequence"/>
</dbReference>
<dbReference type="AlphaFoldDB" id="A0AAN6JM96"/>
<feature type="signal peptide" evidence="2">
    <location>
        <begin position="1"/>
        <end position="24"/>
    </location>
</feature>
<reference evidence="4" key="1">
    <citation type="journal article" date="2023" name="PhytoFront">
        <title>Draft Genome Resources of Seven Strains of Tilletia horrida, Causal Agent of Kernel Smut of Rice.</title>
        <authorList>
            <person name="Khanal S."/>
            <person name="Antony Babu S."/>
            <person name="Zhou X.G."/>
        </authorList>
    </citation>
    <scope>NUCLEOTIDE SEQUENCE</scope>
    <source>
        <strain evidence="4">TX3</strain>
    </source>
</reference>
<dbReference type="InterPro" id="IPR014044">
    <property type="entry name" value="CAP_dom"/>
</dbReference>
<dbReference type="InterPro" id="IPR001283">
    <property type="entry name" value="CRISP-related"/>
</dbReference>
<sequence length="401" mass="43133">MKGSIRSAFVAFSFFLALSSLTTAAPVAEAAGFSPCGDSNNCIIRIASSNPNDVQVRAQPNSDRPFAAYRVIASGNHPRPPRPSTFQDDVAKLNGKKVVLPKKTKTTTIPPKKTPTGVIRNKVLTTTYMATRPTSWPVTSMKTVTSTVQKNYMATKTIFGRPVLVPTRSAVQVVRLVPVVTMTTSMAKVPVVTTMVVPNVVVPSTKSTSTKPTLTSTPKVGTATSSASTSFATSATPSDKQAVVNAHNFYRAKHGSGPLTWDDSLAAYAQQWADKCIWAHSGSPHGENGASSVGMPMSLSIAVDMWYNEINQYNFTLADFTEATGHFTQLVWRDSRTIGCAITACQPSQLGFNWPYPDPAFNVWCEYDINPGNVIGEFAQNVLPPLGVVLKDGLIPVPVNF</sequence>
<dbReference type="Pfam" id="PF00188">
    <property type="entry name" value="CAP"/>
    <property type="match status" value="1"/>
</dbReference>
<name>A0AAN6JM96_9BASI</name>
<dbReference type="Gene3D" id="3.40.33.10">
    <property type="entry name" value="CAP"/>
    <property type="match status" value="1"/>
</dbReference>
<keyword evidence="5" id="KW-1185">Reference proteome</keyword>
<dbReference type="InterPro" id="IPR035940">
    <property type="entry name" value="CAP_sf"/>
</dbReference>
<organism evidence="4 5">
    <name type="scientific">Tilletia horrida</name>
    <dbReference type="NCBI Taxonomy" id="155126"/>
    <lineage>
        <taxon>Eukaryota</taxon>
        <taxon>Fungi</taxon>
        <taxon>Dikarya</taxon>
        <taxon>Basidiomycota</taxon>
        <taxon>Ustilaginomycotina</taxon>
        <taxon>Exobasidiomycetes</taxon>
        <taxon>Tilletiales</taxon>
        <taxon>Tilletiaceae</taxon>
        <taxon>Tilletia</taxon>
    </lineage>
</organism>
<dbReference type="PRINTS" id="PR00837">
    <property type="entry name" value="V5TPXLIKE"/>
</dbReference>
<evidence type="ECO:0000259" key="3">
    <source>
        <dbReference type="SMART" id="SM00198"/>
    </source>
</evidence>
<evidence type="ECO:0000313" key="5">
    <source>
        <dbReference type="Proteomes" id="UP001176521"/>
    </source>
</evidence>
<accession>A0AAN6JM96</accession>
<feature type="domain" description="SCP" evidence="3">
    <location>
        <begin position="238"/>
        <end position="376"/>
    </location>
</feature>
<proteinExistence type="predicted"/>
<evidence type="ECO:0000256" key="2">
    <source>
        <dbReference type="SAM" id="SignalP"/>
    </source>
</evidence>
<dbReference type="SUPFAM" id="SSF55797">
    <property type="entry name" value="PR-1-like"/>
    <property type="match status" value="1"/>
</dbReference>
<keyword evidence="2" id="KW-0732">Signal</keyword>
<dbReference type="SMART" id="SM00198">
    <property type="entry name" value="SCP"/>
    <property type="match status" value="1"/>
</dbReference>
<dbReference type="PROSITE" id="PS01009">
    <property type="entry name" value="CRISP_1"/>
    <property type="match status" value="1"/>
</dbReference>
<dbReference type="PANTHER" id="PTHR10334">
    <property type="entry name" value="CYSTEINE-RICH SECRETORY PROTEIN-RELATED"/>
    <property type="match status" value="1"/>
</dbReference>
<evidence type="ECO:0000256" key="1">
    <source>
        <dbReference type="SAM" id="MobiDB-lite"/>
    </source>
</evidence>
<comment type="caution">
    <text evidence="4">The sequence shown here is derived from an EMBL/GenBank/DDBJ whole genome shotgun (WGS) entry which is preliminary data.</text>
</comment>